<dbReference type="EMBL" id="CADEAL010000236">
    <property type="protein sequence ID" value="CAB1416987.1"/>
    <property type="molecule type" value="Genomic_DNA"/>
</dbReference>
<dbReference type="Proteomes" id="UP001153269">
    <property type="component" value="Unassembled WGS sequence"/>
</dbReference>
<organism evidence="1 2">
    <name type="scientific">Pleuronectes platessa</name>
    <name type="common">European plaice</name>
    <dbReference type="NCBI Taxonomy" id="8262"/>
    <lineage>
        <taxon>Eukaryota</taxon>
        <taxon>Metazoa</taxon>
        <taxon>Chordata</taxon>
        <taxon>Craniata</taxon>
        <taxon>Vertebrata</taxon>
        <taxon>Euteleostomi</taxon>
        <taxon>Actinopterygii</taxon>
        <taxon>Neopterygii</taxon>
        <taxon>Teleostei</taxon>
        <taxon>Neoteleostei</taxon>
        <taxon>Acanthomorphata</taxon>
        <taxon>Carangaria</taxon>
        <taxon>Pleuronectiformes</taxon>
        <taxon>Pleuronectoidei</taxon>
        <taxon>Pleuronectidae</taxon>
        <taxon>Pleuronectes</taxon>
    </lineage>
</organism>
<sequence length="170" mass="18309">MIDYRIYRSRSLIVLSPGSASSFLMPYDTFASPSNYCCLVPNQSADPASHGRMALLHEAISVSLAHSQSVIASPSTQELLSHAGCLCRSRAEGVTPQGFMVAPSPSSPRRRRLSVRHREVLIRWHLTAPARKAGRGLGTRSAAATLDACRALLADHLSYGDRWGNPPAGA</sequence>
<reference evidence="1" key="1">
    <citation type="submission" date="2020-03" db="EMBL/GenBank/DDBJ databases">
        <authorList>
            <person name="Weist P."/>
        </authorList>
    </citation>
    <scope>NUCLEOTIDE SEQUENCE</scope>
</reference>
<protein>
    <submittedName>
        <fullName evidence="1">Uncharacterized protein</fullName>
    </submittedName>
</protein>
<evidence type="ECO:0000313" key="2">
    <source>
        <dbReference type="Proteomes" id="UP001153269"/>
    </source>
</evidence>
<keyword evidence="2" id="KW-1185">Reference proteome</keyword>
<name>A0A9N7Y8S7_PLEPL</name>
<comment type="caution">
    <text evidence="1">The sequence shown here is derived from an EMBL/GenBank/DDBJ whole genome shotgun (WGS) entry which is preliminary data.</text>
</comment>
<dbReference type="AlphaFoldDB" id="A0A9N7Y8S7"/>
<proteinExistence type="predicted"/>
<evidence type="ECO:0000313" key="1">
    <source>
        <dbReference type="EMBL" id="CAB1416987.1"/>
    </source>
</evidence>
<gene>
    <name evidence="1" type="ORF">PLEPLA_LOCUS4780</name>
</gene>
<accession>A0A9N7Y8S7</accession>